<accession>A0ABQ4A8I0</accession>
<name>A0ABQ4A8I0_9ACTN</name>
<feature type="region of interest" description="Disordered" evidence="1">
    <location>
        <begin position="42"/>
        <end position="71"/>
    </location>
</feature>
<dbReference type="Proteomes" id="UP000631312">
    <property type="component" value="Unassembled WGS sequence"/>
</dbReference>
<evidence type="ECO:0000256" key="1">
    <source>
        <dbReference type="SAM" id="MobiDB-lite"/>
    </source>
</evidence>
<comment type="caution">
    <text evidence="2">The sequence shown here is derived from an EMBL/GenBank/DDBJ whole genome shotgun (WGS) entry which is preliminary data.</text>
</comment>
<organism evidence="2 3">
    <name type="scientific">Actinoplanes lobatus</name>
    <dbReference type="NCBI Taxonomy" id="113568"/>
    <lineage>
        <taxon>Bacteria</taxon>
        <taxon>Bacillati</taxon>
        <taxon>Actinomycetota</taxon>
        <taxon>Actinomycetes</taxon>
        <taxon>Micromonosporales</taxon>
        <taxon>Micromonosporaceae</taxon>
        <taxon>Actinoplanes</taxon>
    </lineage>
</organism>
<evidence type="ECO:0000313" key="2">
    <source>
        <dbReference type="EMBL" id="GIE37312.1"/>
    </source>
</evidence>
<dbReference type="EMBL" id="BOMP01000004">
    <property type="protein sequence ID" value="GIE37312.1"/>
    <property type="molecule type" value="Genomic_DNA"/>
</dbReference>
<protein>
    <submittedName>
        <fullName evidence="2">Uncharacterized protein</fullName>
    </submittedName>
</protein>
<evidence type="ECO:0000313" key="3">
    <source>
        <dbReference type="Proteomes" id="UP000631312"/>
    </source>
</evidence>
<reference evidence="2 3" key="1">
    <citation type="submission" date="2021-01" db="EMBL/GenBank/DDBJ databases">
        <title>Whole genome shotgun sequence of Actinoplanes lobatus NBRC 12513.</title>
        <authorList>
            <person name="Komaki H."/>
            <person name="Tamura T."/>
        </authorList>
    </citation>
    <scope>NUCLEOTIDE SEQUENCE [LARGE SCALE GENOMIC DNA]</scope>
    <source>
        <strain evidence="2 3">NBRC 12513</strain>
    </source>
</reference>
<keyword evidence="3" id="KW-1185">Reference proteome</keyword>
<proteinExistence type="predicted"/>
<gene>
    <name evidence="2" type="ORF">Alo02nite_02100</name>
</gene>
<sequence>MRRPATDPGAVESAATFPLVTTREGRFPGGLGWGRENVPGGAAFAPVGRPGCEQHDRRRASGWSRAGPYGT</sequence>